<dbReference type="SUPFAM" id="SSF46689">
    <property type="entry name" value="Homeodomain-like"/>
    <property type="match status" value="1"/>
</dbReference>
<keyword evidence="5" id="KW-1185">Reference proteome</keyword>
<accession>A0ABQ2E341</accession>
<dbReference type="PANTHER" id="PTHR30328">
    <property type="entry name" value="TRANSCRIPTIONAL REPRESSOR"/>
    <property type="match status" value="1"/>
</dbReference>
<evidence type="ECO:0000256" key="1">
    <source>
        <dbReference type="ARBA" id="ARBA00023125"/>
    </source>
</evidence>
<evidence type="ECO:0000259" key="3">
    <source>
        <dbReference type="PROSITE" id="PS50977"/>
    </source>
</evidence>
<dbReference type="InterPro" id="IPR001647">
    <property type="entry name" value="HTH_TetR"/>
</dbReference>
<dbReference type="PRINTS" id="PR00455">
    <property type="entry name" value="HTHTETR"/>
</dbReference>
<dbReference type="Gene3D" id="1.10.357.10">
    <property type="entry name" value="Tetracycline Repressor, domain 2"/>
    <property type="match status" value="1"/>
</dbReference>
<feature type="DNA-binding region" description="H-T-H motif" evidence="2">
    <location>
        <begin position="31"/>
        <end position="50"/>
    </location>
</feature>
<dbReference type="Pfam" id="PF00440">
    <property type="entry name" value="TetR_N"/>
    <property type="match status" value="1"/>
</dbReference>
<keyword evidence="1 2" id="KW-0238">DNA-binding</keyword>
<dbReference type="InterPro" id="IPR050109">
    <property type="entry name" value="HTH-type_TetR-like_transc_reg"/>
</dbReference>
<comment type="caution">
    <text evidence="4">The sequence shown here is derived from an EMBL/GenBank/DDBJ whole genome shotgun (WGS) entry which is preliminary data.</text>
</comment>
<dbReference type="InterPro" id="IPR036271">
    <property type="entry name" value="Tet_transcr_reg_TetR-rel_C_sf"/>
</dbReference>
<dbReference type="PANTHER" id="PTHR30328:SF54">
    <property type="entry name" value="HTH-TYPE TRANSCRIPTIONAL REPRESSOR SCO4008"/>
    <property type="match status" value="1"/>
</dbReference>
<gene>
    <name evidence="4" type="ORF">GCM10011583_22960</name>
</gene>
<organism evidence="4 5">
    <name type="scientific">Streptomyces camponoticapitis</name>
    <dbReference type="NCBI Taxonomy" id="1616125"/>
    <lineage>
        <taxon>Bacteria</taxon>
        <taxon>Bacillati</taxon>
        <taxon>Actinomycetota</taxon>
        <taxon>Actinomycetes</taxon>
        <taxon>Kitasatosporales</taxon>
        <taxon>Streptomycetaceae</taxon>
        <taxon>Streptomyces</taxon>
    </lineage>
</organism>
<proteinExistence type="predicted"/>
<reference evidence="5" key="1">
    <citation type="journal article" date="2019" name="Int. J. Syst. Evol. Microbiol.">
        <title>The Global Catalogue of Microorganisms (GCM) 10K type strain sequencing project: providing services to taxonomists for standard genome sequencing and annotation.</title>
        <authorList>
            <consortium name="The Broad Institute Genomics Platform"/>
            <consortium name="The Broad Institute Genome Sequencing Center for Infectious Disease"/>
            <person name="Wu L."/>
            <person name="Ma J."/>
        </authorList>
    </citation>
    <scope>NUCLEOTIDE SEQUENCE [LARGE SCALE GENOMIC DNA]</scope>
    <source>
        <strain evidence="5">CGMCC 4.7275</strain>
    </source>
</reference>
<name>A0ABQ2E341_9ACTN</name>
<evidence type="ECO:0000256" key="2">
    <source>
        <dbReference type="PROSITE-ProRule" id="PRU00335"/>
    </source>
</evidence>
<dbReference type="PROSITE" id="PS50977">
    <property type="entry name" value="HTH_TETR_2"/>
    <property type="match status" value="1"/>
</dbReference>
<feature type="domain" description="HTH tetR-type" evidence="3">
    <location>
        <begin position="8"/>
        <end position="68"/>
    </location>
</feature>
<sequence>MPRTDQLVGTRARLLAAARDEFAAHGMGGARVGRVAEQAGVSKERIYGYFGSKEKLFAAVISEALTEHAALLGPPSGDPAEYAGRIYDLHRRNPQLLRLMMWEALHYDGGGLPNEQPRTAHYRDMVATLSDTLGSDSDGEAASTLLALIGLAILPTAFPQITRLILGPSAGDDTDLRAHIVQLARRMVSSPGEAPTFGYAPIE</sequence>
<dbReference type="SUPFAM" id="SSF48498">
    <property type="entry name" value="Tetracyclin repressor-like, C-terminal domain"/>
    <property type="match status" value="1"/>
</dbReference>
<protein>
    <submittedName>
        <fullName evidence="4">TetR family transcriptional regulator</fullName>
    </submittedName>
</protein>
<dbReference type="RefSeq" id="WP_189107290.1">
    <property type="nucleotide sequence ID" value="NZ_BMMV01000006.1"/>
</dbReference>
<evidence type="ECO:0000313" key="4">
    <source>
        <dbReference type="EMBL" id="GGJ90962.1"/>
    </source>
</evidence>
<dbReference type="Proteomes" id="UP000660265">
    <property type="component" value="Unassembled WGS sequence"/>
</dbReference>
<dbReference type="InterPro" id="IPR041467">
    <property type="entry name" value="Sco4008_C"/>
</dbReference>
<evidence type="ECO:0000313" key="5">
    <source>
        <dbReference type="Proteomes" id="UP000660265"/>
    </source>
</evidence>
<dbReference type="Pfam" id="PF17926">
    <property type="entry name" value="TetR_C_21"/>
    <property type="match status" value="1"/>
</dbReference>
<dbReference type="EMBL" id="BMMV01000006">
    <property type="protein sequence ID" value="GGJ90962.1"/>
    <property type="molecule type" value="Genomic_DNA"/>
</dbReference>
<dbReference type="InterPro" id="IPR009057">
    <property type="entry name" value="Homeodomain-like_sf"/>
</dbReference>